<dbReference type="PANTHER" id="PTHR10551:SF9">
    <property type="entry name" value="FASCIN-2"/>
    <property type="match status" value="1"/>
</dbReference>
<sequence>MCVFGSDGTAQNVVVALCTEGDAEVALQKWGDLASPPFRHPLLEGTGPNPRGVALDLGDGGRLDPGRCPPPPCQHRGDVEDGTEVQLKSVTLNKYVSADNGGGATIAVDRDFPQSWETFRLWRVSETIFQFRTSGGQFLTCDGDGGTVTATAESASSNETFYIERNNDNRVHIKLKTGTYLQASKANQLTADYPGTPGWMIMLQPLIELHQISCMETTSLPMDGRDKAEEVLKKHRNSFISVADFNFLYRNGINTVRIPVG</sequence>
<dbReference type="GO" id="GO:0015629">
    <property type="term" value="C:actin cytoskeleton"/>
    <property type="evidence" value="ECO:0007669"/>
    <property type="project" value="TreeGrafter"/>
</dbReference>
<evidence type="ECO:0000313" key="2">
    <source>
        <dbReference type="EMBL" id="KAL0396529.1"/>
    </source>
</evidence>
<dbReference type="CDD" id="cd00257">
    <property type="entry name" value="beta-trefoil_FSCN-like"/>
    <property type="match status" value="1"/>
</dbReference>
<dbReference type="Gene3D" id="3.20.20.80">
    <property type="entry name" value="Glycosidases"/>
    <property type="match status" value="1"/>
</dbReference>
<feature type="domain" description="DUF7910" evidence="1">
    <location>
        <begin position="78"/>
        <end position="199"/>
    </location>
</feature>
<dbReference type="SUPFAM" id="SSF51445">
    <property type="entry name" value="(Trans)glycosidases"/>
    <property type="match status" value="1"/>
</dbReference>
<organism evidence="2">
    <name type="scientific">Sesamum calycinum</name>
    <dbReference type="NCBI Taxonomy" id="2727403"/>
    <lineage>
        <taxon>Eukaryota</taxon>
        <taxon>Viridiplantae</taxon>
        <taxon>Streptophyta</taxon>
        <taxon>Embryophyta</taxon>
        <taxon>Tracheophyta</taxon>
        <taxon>Spermatophyta</taxon>
        <taxon>Magnoliopsida</taxon>
        <taxon>eudicotyledons</taxon>
        <taxon>Gunneridae</taxon>
        <taxon>Pentapetalae</taxon>
        <taxon>asterids</taxon>
        <taxon>lamiids</taxon>
        <taxon>Lamiales</taxon>
        <taxon>Pedaliaceae</taxon>
        <taxon>Sesamum</taxon>
    </lineage>
</organism>
<dbReference type="GO" id="GO:0007163">
    <property type="term" value="P:establishment or maintenance of cell polarity"/>
    <property type="evidence" value="ECO:0007669"/>
    <property type="project" value="TreeGrafter"/>
</dbReference>
<dbReference type="GO" id="GO:0051015">
    <property type="term" value="F:actin filament binding"/>
    <property type="evidence" value="ECO:0007669"/>
    <property type="project" value="InterPro"/>
</dbReference>
<dbReference type="SUPFAM" id="SSF50405">
    <property type="entry name" value="Actin-crosslinking proteins"/>
    <property type="match status" value="1"/>
</dbReference>
<dbReference type="InterPro" id="IPR017853">
    <property type="entry name" value="GH"/>
</dbReference>
<name>A0AAW2SWR1_9LAMI</name>
<dbReference type="GO" id="GO:0051017">
    <property type="term" value="P:actin filament bundle assembly"/>
    <property type="evidence" value="ECO:0007669"/>
    <property type="project" value="TreeGrafter"/>
</dbReference>
<dbReference type="InterPro" id="IPR008999">
    <property type="entry name" value="Actin-crosslinking"/>
</dbReference>
<dbReference type="Pfam" id="PF25490">
    <property type="entry name" value="DUF7910"/>
    <property type="match status" value="1"/>
</dbReference>
<protein>
    <recommendedName>
        <fullName evidence="1">DUF7910 domain-containing protein</fullName>
    </recommendedName>
</protein>
<proteinExistence type="predicted"/>
<comment type="caution">
    <text evidence="2">The sequence shown here is derived from an EMBL/GenBank/DDBJ whole genome shotgun (WGS) entry which is preliminary data.</text>
</comment>
<dbReference type="AlphaFoldDB" id="A0AAW2SWR1"/>
<dbReference type="PANTHER" id="PTHR10551">
    <property type="entry name" value="FASCIN"/>
    <property type="match status" value="1"/>
</dbReference>
<dbReference type="Gene3D" id="2.80.10.50">
    <property type="match status" value="1"/>
</dbReference>
<evidence type="ECO:0000259" key="1">
    <source>
        <dbReference type="Pfam" id="PF25490"/>
    </source>
</evidence>
<gene>
    <name evidence="2" type="ORF">Scaly_0101300</name>
</gene>
<feature type="non-terminal residue" evidence="2">
    <location>
        <position position="261"/>
    </location>
</feature>
<dbReference type="InterPro" id="IPR057232">
    <property type="entry name" value="DUF7910"/>
</dbReference>
<dbReference type="InterPro" id="IPR010431">
    <property type="entry name" value="Fascin"/>
</dbReference>
<reference evidence="2" key="2">
    <citation type="journal article" date="2024" name="Plant">
        <title>Genomic evolution and insights into agronomic trait innovations of Sesamum species.</title>
        <authorList>
            <person name="Miao H."/>
            <person name="Wang L."/>
            <person name="Qu L."/>
            <person name="Liu H."/>
            <person name="Sun Y."/>
            <person name="Le M."/>
            <person name="Wang Q."/>
            <person name="Wei S."/>
            <person name="Zheng Y."/>
            <person name="Lin W."/>
            <person name="Duan Y."/>
            <person name="Cao H."/>
            <person name="Xiong S."/>
            <person name="Wang X."/>
            <person name="Wei L."/>
            <person name="Li C."/>
            <person name="Ma Q."/>
            <person name="Ju M."/>
            <person name="Zhao R."/>
            <person name="Li G."/>
            <person name="Mu C."/>
            <person name="Tian Q."/>
            <person name="Mei H."/>
            <person name="Zhang T."/>
            <person name="Gao T."/>
            <person name="Zhang H."/>
        </authorList>
    </citation>
    <scope>NUCLEOTIDE SEQUENCE</scope>
    <source>
        <strain evidence="2">KEN8</strain>
    </source>
</reference>
<accession>A0AAW2SWR1</accession>
<reference evidence="2" key="1">
    <citation type="submission" date="2020-06" db="EMBL/GenBank/DDBJ databases">
        <authorList>
            <person name="Li T."/>
            <person name="Hu X."/>
            <person name="Zhang T."/>
            <person name="Song X."/>
            <person name="Zhang H."/>
            <person name="Dai N."/>
            <person name="Sheng W."/>
            <person name="Hou X."/>
            <person name="Wei L."/>
        </authorList>
    </citation>
    <scope>NUCLEOTIDE SEQUENCE</scope>
    <source>
        <strain evidence="2">KEN8</strain>
        <tissue evidence="2">Leaf</tissue>
    </source>
</reference>
<dbReference type="EMBL" id="JACGWM010000001">
    <property type="protein sequence ID" value="KAL0396529.1"/>
    <property type="molecule type" value="Genomic_DNA"/>
</dbReference>
<dbReference type="GO" id="GO:0016477">
    <property type="term" value="P:cell migration"/>
    <property type="evidence" value="ECO:0007669"/>
    <property type="project" value="TreeGrafter"/>
</dbReference>
<dbReference type="GO" id="GO:0005737">
    <property type="term" value="C:cytoplasm"/>
    <property type="evidence" value="ECO:0007669"/>
    <property type="project" value="TreeGrafter"/>
</dbReference>